<feature type="compositionally biased region" description="Polar residues" evidence="7">
    <location>
        <begin position="1383"/>
        <end position="1392"/>
    </location>
</feature>
<feature type="region of interest" description="Disordered" evidence="7">
    <location>
        <begin position="1383"/>
        <end position="1426"/>
    </location>
</feature>
<dbReference type="InterPro" id="IPR015915">
    <property type="entry name" value="Kelch-typ_b-propeller"/>
</dbReference>
<feature type="compositionally biased region" description="Low complexity" evidence="7">
    <location>
        <begin position="48"/>
        <end position="58"/>
    </location>
</feature>
<feature type="coiled-coil region" evidence="6">
    <location>
        <begin position="1069"/>
        <end position="1131"/>
    </location>
</feature>
<evidence type="ECO:0000256" key="1">
    <source>
        <dbReference type="ARBA" id="ARBA00004496"/>
    </source>
</evidence>
<feature type="compositionally biased region" description="Low complexity" evidence="7">
    <location>
        <begin position="643"/>
        <end position="655"/>
    </location>
</feature>
<feature type="region of interest" description="Disordered" evidence="7">
    <location>
        <begin position="1313"/>
        <end position="1335"/>
    </location>
</feature>
<dbReference type="OrthoDB" id="45365at2759"/>
<keyword evidence="2" id="KW-0880">Kelch repeat</keyword>
<keyword evidence="4" id="KW-0677">Repeat</keyword>
<feature type="compositionally biased region" description="Basic and acidic residues" evidence="7">
    <location>
        <begin position="1257"/>
        <end position="1281"/>
    </location>
</feature>
<feature type="compositionally biased region" description="Basic and acidic residues" evidence="7">
    <location>
        <begin position="497"/>
        <end position="507"/>
    </location>
</feature>
<feature type="compositionally biased region" description="Basic and acidic residues" evidence="7">
    <location>
        <begin position="62"/>
        <end position="76"/>
    </location>
</feature>
<feature type="compositionally biased region" description="Low complexity" evidence="7">
    <location>
        <begin position="624"/>
        <end position="634"/>
    </location>
</feature>
<feature type="region of interest" description="Disordered" evidence="7">
    <location>
        <begin position="1185"/>
        <end position="1204"/>
    </location>
</feature>
<dbReference type="SUPFAM" id="SSF117281">
    <property type="entry name" value="Kelch motif"/>
    <property type="match status" value="1"/>
</dbReference>
<feature type="coiled-coil region" evidence="6">
    <location>
        <begin position="905"/>
        <end position="1023"/>
    </location>
</feature>
<dbReference type="Pfam" id="PF24681">
    <property type="entry name" value="Kelch_KLHDC2_KLHL20_DRC7"/>
    <property type="match status" value="1"/>
</dbReference>
<dbReference type="InterPro" id="IPR006652">
    <property type="entry name" value="Kelch_1"/>
</dbReference>
<feature type="compositionally biased region" description="Basic and acidic residues" evidence="7">
    <location>
        <begin position="1313"/>
        <end position="1332"/>
    </location>
</feature>
<feature type="region of interest" description="Disordered" evidence="7">
    <location>
        <begin position="1245"/>
        <end position="1290"/>
    </location>
</feature>
<evidence type="ECO:0000256" key="7">
    <source>
        <dbReference type="SAM" id="MobiDB-lite"/>
    </source>
</evidence>
<protein>
    <submittedName>
        <fullName evidence="8">Putative cell polarity protein</fullName>
    </submittedName>
</protein>
<proteinExistence type="predicted"/>
<dbReference type="GO" id="GO:0051285">
    <property type="term" value="C:cell cortex of cell tip"/>
    <property type="evidence" value="ECO:0007669"/>
    <property type="project" value="TreeGrafter"/>
</dbReference>
<feature type="region of interest" description="Disordered" evidence="7">
    <location>
        <begin position="451"/>
        <end position="670"/>
    </location>
</feature>
<comment type="caution">
    <text evidence="8">The sequence shown here is derived from an EMBL/GenBank/DDBJ whole genome shotgun (WGS) entry which is preliminary data.</text>
</comment>
<dbReference type="Proteomes" id="UP000053317">
    <property type="component" value="Unassembled WGS sequence"/>
</dbReference>
<name>A0A0G2H7V8_PHACM</name>
<feature type="compositionally biased region" description="Polar residues" evidence="7">
    <location>
        <begin position="1414"/>
        <end position="1425"/>
    </location>
</feature>
<evidence type="ECO:0000256" key="2">
    <source>
        <dbReference type="ARBA" id="ARBA00022441"/>
    </source>
</evidence>
<dbReference type="Gene3D" id="2.120.10.80">
    <property type="entry name" value="Kelch-type beta propeller"/>
    <property type="match status" value="1"/>
</dbReference>
<accession>A0A0G2H7V8</accession>
<feature type="region of interest" description="Disordered" evidence="7">
    <location>
        <begin position="91"/>
        <end position="114"/>
    </location>
</feature>
<keyword evidence="3" id="KW-0963">Cytoplasm</keyword>
<feature type="compositionally biased region" description="Low complexity" evidence="7">
    <location>
        <begin position="94"/>
        <end position="107"/>
    </location>
</feature>
<dbReference type="PANTHER" id="PTHR23244:SF456">
    <property type="entry name" value="MULTIPLE EPIDERMAL GROWTH FACTOR-LIKE DOMAINS PROTEIN 8"/>
    <property type="match status" value="1"/>
</dbReference>
<feature type="compositionally biased region" description="Basic and acidic residues" evidence="7">
    <location>
        <begin position="590"/>
        <end position="605"/>
    </location>
</feature>
<keyword evidence="5 6" id="KW-0175">Coiled coil</keyword>
<dbReference type="GO" id="GO:0061245">
    <property type="term" value="P:establishment or maintenance of bipolar cell polarity"/>
    <property type="evidence" value="ECO:0007669"/>
    <property type="project" value="TreeGrafter"/>
</dbReference>
<feature type="region of interest" description="Disordered" evidence="7">
    <location>
        <begin position="803"/>
        <end position="833"/>
    </location>
</feature>
<evidence type="ECO:0000256" key="6">
    <source>
        <dbReference type="SAM" id="Coils"/>
    </source>
</evidence>
<sequence>MAFLFKSKKDKTGGLPPATRNIHTSEGTAPGGQLSNGYRDKGQSPTPSSSVNNSLNSLAGDNRPDPQWQRRERADSEPQVNEALCNAYPQTNEQAQQGQQAKKAQPPGNVPNAALYPWSQRRLNFPTPQSNPFPRYGAATNAVASKEGDIYLMGGLVNGSLVKGDLWMVECGGGNLSCYPIATISDGPGPRVGHASLLVGNAFIVFGGDTKMDDTDTLDDTLYLLNTSSRQWSRASPPGQKPSGRYGHTLNILGSKIYIFGGQVEGYFFNDLIAFDLNQLQNPANQWDFLVPTSADAAVLVGQLPPARTNHSIVSYNDKLYLFGGTNGQQWFNDVWTYDPRLNRWAQEDCIGYIPAAREGHAAALVNDVMYIFGGRTEEGTDLGDLAAFRISSRRWYTFQNMGPSPSPRSGHSMTAYGKQIVVLAGEPSSAPRDPGELSLVYVLDTGKIRYPPNDQSAQQSSMINQTQRRPSTDQKSAIPTSIRSVSREGQTNSPDNIRRSESRARDAPPSAPSAVRASELATGSGPTSRLPRASIAQAPAGPPPPGQAPAPKQAGSITLQAPPRSKTPTKGPPVDTVRAAASTQGRDSPAMRESPKDPVSRIRDGSPASQGRRTPTGQTSKLAARAMEAGEAAPLVHSGPARQRSLRSQRGQGSIDSTHTHDESGLGRSLSGRLLSEAGDRNSRTFIDAPQSPRLTPHQEALMKELDAAKSRNAWYASELALARKAGYQASSMASPTLDVSQADQFGEEDKPLIEALLTMRSELASMQQTIEQQAGEAARRMAEVEHQRDAAISEAAYARAKLAAHGGSQRGTPQPEARDIDDDNRERSTDLSRRLALALAAQSEHKAKVDALTAELQAEKRSRELAEEAAGSAQKRLSAIGQGRNPLELESMRAELHQAQASAREEASVRAKLEERLQILELDKNDVTQRHEEASSRLKDHVSSLTALQAAVSSSTEKANLMERQLDEERAQREALEIKLAQLKTEHEERTTELEIATKRLRDAEELAESHAKEAATHKEAFLNGLAKAAAYNPSGNDRNLVDQKIAILQQSADKAHALVRSNQDAADLAVQKLRNAEERIAGLEAYQEQTSREALQLRRQLQAAMKEIQAQQQQTRDARSQLENHQRDASALAVQHGALKELLGERGVNISDVRKSPLLDMGPSSRLSTPEQNKLRELEQQLQNSLKAHEESKASFENREAEADRAYREKLEQLENDFQSAVHYVKGTEKMLKRMKDELGKYKSQNSKLQNELDEARKASDTIPREDGSKSAEWESERSALQNSIEDLKSQSGSQIAALEAQISTIRSELESTRAERDQHRSTQEELDRQTQQIGSELAALKAENNMLETRAIDAEQKVTILLDQVGQSVGNYRRQSQMIGNSQSTPVNGTGHKHQASTSTTASSKRDGTESTATPDESTYIDNRGSLALDSLASELDALRTHWESTNRNYRLSNQFDFERTPTKENGGGELSDTMTNWRKRIEEEGGHVPEDSEPSAAAAAANVTPTAAVAQGGMI</sequence>
<evidence type="ECO:0000256" key="3">
    <source>
        <dbReference type="ARBA" id="ARBA00022490"/>
    </source>
</evidence>
<evidence type="ECO:0000313" key="9">
    <source>
        <dbReference type="Proteomes" id="UP000053317"/>
    </source>
</evidence>
<evidence type="ECO:0000256" key="4">
    <source>
        <dbReference type="ARBA" id="ARBA00022737"/>
    </source>
</evidence>
<evidence type="ECO:0000313" key="8">
    <source>
        <dbReference type="EMBL" id="KKY24755.1"/>
    </source>
</evidence>
<evidence type="ECO:0000256" key="5">
    <source>
        <dbReference type="ARBA" id="ARBA00023054"/>
    </source>
</evidence>
<reference evidence="8 9" key="1">
    <citation type="submission" date="2015-05" db="EMBL/GenBank/DDBJ databases">
        <title>Distinctive expansion of gene families associated with plant cell wall degradation and secondary metabolism in the genomes of grapevine trunk pathogens.</title>
        <authorList>
            <person name="Lawrence D.P."/>
            <person name="Travadon R."/>
            <person name="Rolshausen P.E."/>
            <person name="Baumgartner K."/>
        </authorList>
    </citation>
    <scope>NUCLEOTIDE SEQUENCE [LARGE SCALE GENOMIC DNA]</scope>
    <source>
        <strain evidence="8">UCRPC4</strain>
    </source>
</reference>
<comment type="subcellular location">
    <subcellularLocation>
        <location evidence="1">Cytoplasm</location>
    </subcellularLocation>
</comment>
<dbReference type="FunFam" id="2.120.10.80:FF:000049">
    <property type="entry name" value="Cell polarity protein (Tea1)"/>
    <property type="match status" value="1"/>
</dbReference>
<feature type="compositionally biased region" description="Polar residues" evidence="7">
    <location>
        <begin position="454"/>
        <end position="496"/>
    </location>
</feature>
<feature type="region of interest" description="Disordered" evidence="7">
    <location>
        <begin position="1"/>
        <end position="78"/>
    </location>
</feature>
<organism evidence="8 9">
    <name type="scientific">Phaeomoniella chlamydospora</name>
    <name type="common">Phaeoacremonium chlamydosporum</name>
    <dbReference type="NCBI Taxonomy" id="158046"/>
    <lineage>
        <taxon>Eukaryota</taxon>
        <taxon>Fungi</taxon>
        <taxon>Dikarya</taxon>
        <taxon>Ascomycota</taxon>
        <taxon>Pezizomycotina</taxon>
        <taxon>Eurotiomycetes</taxon>
        <taxon>Chaetothyriomycetidae</taxon>
        <taxon>Phaeomoniellales</taxon>
        <taxon>Phaeomoniellaceae</taxon>
        <taxon>Phaeomoniella</taxon>
    </lineage>
</organism>
<reference evidence="8 9" key="2">
    <citation type="submission" date="2015-05" db="EMBL/GenBank/DDBJ databases">
        <authorList>
            <person name="Morales-Cruz A."/>
            <person name="Amrine K.C."/>
            <person name="Cantu D."/>
        </authorList>
    </citation>
    <scope>NUCLEOTIDE SEQUENCE [LARGE SCALE GENOMIC DNA]</scope>
    <source>
        <strain evidence="8">UCRPC4</strain>
    </source>
</reference>
<feature type="compositionally biased region" description="Polar residues" evidence="7">
    <location>
        <begin position="608"/>
        <end position="622"/>
    </location>
</feature>
<dbReference type="PANTHER" id="PTHR23244">
    <property type="entry name" value="KELCH REPEAT DOMAIN"/>
    <property type="match status" value="1"/>
</dbReference>
<dbReference type="Gene3D" id="6.10.250.920">
    <property type="match status" value="1"/>
</dbReference>
<dbReference type="SMART" id="SM00612">
    <property type="entry name" value="Kelch"/>
    <property type="match status" value="2"/>
</dbReference>
<feature type="compositionally biased region" description="Basic and acidic residues" evidence="7">
    <location>
        <begin position="1190"/>
        <end position="1204"/>
    </location>
</feature>
<gene>
    <name evidence="8" type="ORF">UCRPC4_g02284</name>
</gene>
<keyword evidence="9" id="KW-1185">Reference proteome</keyword>
<dbReference type="EMBL" id="LCWF01000056">
    <property type="protein sequence ID" value="KKY24755.1"/>
    <property type="molecule type" value="Genomic_DNA"/>
</dbReference>